<evidence type="ECO:0000256" key="8">
    <source>
        <dbReference type="HAMAP-Rule" id="MF_01161"/>
    </source>
</evidence>
<keyword evidence="6 8" id="KW-0067">ATP-binding</keyword>
<dbReference type="SMART" id="SM00977">
    <property type="entry name" value="TilS_C"/>
    <property type="match status" value="1"/>
</dbReference>
<evidence type="ECO:0000256" key="3">
    <source>
        <dbReference type="ARBA" id="ARBA00022598"/>
    </source>
</evidence>
<sequence length="464" mass="51899">MAPLTEQDILLSLPDLSATQGSTFWVAYSGGLDSQVLLSLLQKIIPTTQLRAVHINHGLSPQADDWQAHCQQYCQRSGISFECKTVVIDKSASSLELQARQARYAVFESLLQADDYLLMAHHQDDHMETVLYRLLRGSGPRGLAGIPAQRKIGKGILLRPLLKVSKEALTDYAKTTGLSWVEDSSNKDTNFDRNLLRQDIIPTLKMRWPQVGKSIQRSAELCFESEQLLQELAKIDAGQVLNTPDNIPESSLAIASLTELNKPRQRNVLRYWFQGLAEGYGIPVPGYEELRRIVDELIPAAEDARPLVAWKNAKVNVQVRRFAGKIVVLKDFPAVFDKRVRAINLEEKLELGGNLGAVILEKLTATSDLVATDGVCIEAGDALEIRFQCDEPEAKPIGRKTRSLKKNYQDYCVPPWLRDRIPLLFINGKLVAVADLFVCHGKGAKKGQKNVKINWQKLDIYCGY</sequence>
<dbReference type="InterPro" id="IPR012094">
    <property type="entry name" value="tRNA_Ile_lys_synt"/>
</dbReference>
<dbReference type="GO" id="GO:0005737">
    <property type="term" value="C:cytoplasm"/>
    <property type="evidence" value="ECO:0007669"/>
    <property type="project" value="UniProtKB-SubCell"/>
</dbReference>
<dbReference type="GO" id="GO:0032267">
    <property type="term" value="F:tRNA(Ile)-lysidine synthase activity"/>
    <property type="evidence" value="ECO:0007669"/>
    <property type="project" value="UniProtKB-EC"/>
</dbReference>
<dbReference type="InterPro" id="IPR012796">
    <property type="entry name" value="Lysidine-tRNA-synth_C"/>
</dbReference>
<comment type="domain">
    <text evidence="8">The N-terminal region contains the highly conserved SGGXDS motif, predicted to be a P-loop motif involved in ATP binding.</text>
</comment>
<dbReference type="InterPro" id="IPR014729">
    <property type="entry name" value="Rossmann-like_a/b/a_fold"/>
</dbReference>
<accession>A0A2A5CA85</accession>
<dbReference type="PANTHER" id="PTHR43033:SF1">
    <property type="entry name" value="TRNA(ILE)-LYSIDINE SYNTHASE-RELATED"/>
    <property type="match status" value="1"/>
</dbReference>
<dbReference type="InterPro" id="IPR015262">
    <property type="entry name" value="tRNA_Ile_lys_synt_subst-bd"/>
</dbReference>
<dbReference type="Pfam" id="PF11734">
    <property type="entry name" value="TilS_C"/>
    <property type="match status" value="1"/>
</dbReference>
<comment type="caution">
    <text evidence="10">The sequence shown here is derived from an EMBL/GenBank/DDBJ whole genome shotgun (WGS) entry which is preliminary data.</text>
</comment>
<dbReference type="HAMAP" id="MF_01161">
    <property type="entry name" value="tRNA_Ile_lys_synt"/>
    <property type="match status" value="1"/>
</dbReference>
<comment type="similarity">
    <text evidence="8">Belongs to the tRNA(Ile)-lysidine synthase family.</text>
</comment>
<dbReference type="SUPFAM" id="SSF56037">
    <property type="entry name" value="PheT/TilS domain"/>
    <property type="match status" value="1"/>
</dbReference>
<dbReference type="EC" id="6.3.4.19" evidence="8"/>
<evidence type="ECO:0000256" key="7">
    <source>
        <dbReference type="ARBA" id="ARBA00048539"/>
    </source>
</evidence>
<gene>
    <name evidence="8 10" type="primary">tilS</name>
    <name evidence="10" type="ORF">COA71_11115</name>
</gene>
<dbReference type="SUPFAM" id="SSF82829">
    <property type="entry name" value="MesJ substrate recognition domain-like"/>
    <property type="match status" value="1"/>
</dbReference>
<keyword evidence="2 8" id="KW-0963">Cytoplasm</keyword>
<comment type="subcellular location">
    <subcellularLocation>
        <location evidence="1 8">Cytoplasm</location>
    </subcellularLocation>
</comment>
<dbReference type="Proteomes" id="UP000228987">
    <property type="component" value="Unassembled WGS sequence"/>
</dbReference>
<dbReference type="NCBIfam" id="TIGR02432">
    <property type="entry name" value="lysidine_TilS_N"/>
    <property type="match status" value="1"/>
</dbReference>
<evidence type="ECO:0000313" key="11">
    <source>
        <dbReference type="Proteomes" id="UP000228987"/>
    </source>
</evidence>
<dbReference type="SUPFAM" id="SSF52402">
    <property type="entry name" value="Adenine nucleotide alpha hydrolases-like"/>
    <property type="match status" value="1"/>
</dbReference>
<reference evidence="11" key="1">
    <citation type="submission" date="2017-08" db="EMBL/GenBank/DDBJ databases">
        <title>A dynamic microbial community with high functional redundancy inhabits the cold, oxic subseafloor aquifer.</title>
        <authorList>
            <person name="Tully B.J."/>
            <person name="Wheat C.G."/>
            <person name="Glazer B.T."/>
            <person name="Huber J.A."/>
        </authorList>
    </citation>
    <scope>NUCLEOTIDE SEQUENCE [LARGE SCALE GENOMIC DNA]</scope>
</reference>
<evidence type="ECO:0000256" key="6">
    <source>
        <dbReference type="ARBA" id="ARBA00022840"/>
    </source>
</evidence>
<keyword evidence="5 8" id="KW-0547">Nucleotide-binding</keyword>
<proteinExistence type="inferred from homology"/>
<evidence type="ECO:0000256" key="5">
    <source>
        <dbReference type="ARBA" id="ARBA00022741"/>
    </source>
</evidence>
<dbReference type="Gene3D" id="3.40.50.620">
    <property type="entry name" value="HUPs"/>
    <property type="match status" value="1"/>
</dbReference>
<evidence type="ECO:0000259" key="9">
    <source>
        <dbReference type="SMART" id="SM00977"/>
    </source>
</evidence>
<feature type="domain" description="Lysidine-tRNA(Ile) synthetase C-terminal" evidence="9">
    <location>
        <begin position="383"/>
        <end position="455"/>
    </location>
</feature>
<dbReference type="AlphaFoldDB" id="A0A2A5CA85"/>
<dbReference type="NCBIfam" id="TIGR02433">
    <property type="entry name" value="lysidine_TilS_C"/>
    <property type="match status" value="1"/>
</dbReference>
<dbReference type="Pfam" id="PF09179">
    <property type="entry name" value="TilS"/>
    <property type="match status" value="1"/>
</dbReference>
<dbReference type="Pfam" id="PF01171">
    <property type="entry name" value="ATP_bind_3"/>
    <property type="match status" value="1"/>
</dbReference>
<dbReference type="InterPro" id="IPR011063">
    <property type="entry name" value="TilS/TtcA_N"/>
</dbReference>
<comment type="catalytic activity">
    <reaction evidence="7 8">
        <text>cytidine(34) in tRNA(Ile2) + L-lysine + ATP = lysidine(34) in tRNA(Ile2) + AMP + diphosphate + H(+)</text>
        <dbReference type="Rhea" id="RHEA:43744"/>
        <dbReference type="Rhea" id="RHEA-COMP:10625"/>
        <dbReference type="Rhea" id="RHEA-COMP:10670"/>
        <dbReference type="ChEBI" id="CHEBI:15378"/>
        <dbReference type="ChEBI" id="CHEBI:30616"/>
        <dbReference type="ChEBI" id="CHEBI:32551"/>
        <dbReference type="ChEBI" id="CHEBI:33019"/>
        <dbReference type="ChEBI" id="CHEBI:82748"/>
        <dbReference type="ChEBI" id="CHEBI:83665"/>
        <dbReference type="ChEBI" id="CHEBI:456215"/>
        <dbReference type="EC" id="6.3.4.19"/>
    </reaction>
</comment>
<feature type="binding site" evidence="8">
    <location>
        <begin position="29"/>
        <end position="34"/>
    </location>
    <ligand>
        <name>ATP</name>
        <dbReference type="ChEBI" id="CHEBI:30616"/>
    </ligand>
</feature>
<dbReference type="CDD" id="cd01992">
    <property type="entry name" value="TilS_N"/>
    <property type="match status" value="1"/>
</dbReference>
<protein>
    <recommendedName>
        <fullName evidence="8">tRNA(Ile)-lysidine synthase</fullName>
        <ecNumber evidence="8">6.3.4.19</ecNumber>
    </recommendedName>
    <alternativeName>
        <fullName evidence="8">tRNA(Ile)-2-lysyl-cytidine synthase</fullName>
    </alternativeName>
    <alternativeName>
        <fullName evidence="8">tRNA(Ile)-lysidine synthetase</fullName>
    </alternativeName>
</protein>
<dbReference type="GO" id="GO:0005524">
    <property type="term" value="F:ATP binding"/>
    <property type="evidence" value="ECO:0007669"/>
    <property type="project" value="UniProtKB-UniRule"/>
</dbReference>
<dbReference type="Gene3D" id="1.20.59.20">
    <property type="match status" value="1"/>
</dbReference>
<dbReference type="InterPro" id="IPR012795">
    <property type="entry name" value="tRNA_Ile_lys_synt_N"/>
</dbReference>
<dbReference type="EMBL" id="NVWI01000009">
    <property type="protein sequence ID" value="PCJ40401.1"/>
    <property type="molecule type" value="Genomic_DNA"/>
</dbReference>
<evidence type="ECO:0000256" key="1">
    <source>
        <dbReference type="ARBA" id="ARBA00004496"/>
    </source>
</evidence>
<evidence type="ECO:0000256" key="2">
    <source>
        <dbReference type="ARBA" id="ARBA00022490"/>
    </source>
</evidence>
<dbReference type="GO" id="GO:0006400">
    <property type="term" value="P:tRNA modification"/>
    <property type="evidence" value="ECO:0007669"/>
    <property type="project" value="UniProtKB-UniRule"/>
</dbReference>
<dbReference type="PANTHER" id="PTHR43033">
    <property type="entry name" value="TRNA(ILE)-LYSIDINE SYNTHASE-RELATED"/>
    <property type="match status" value="1"/>
</dbReference>
<comment type="function">
    <text evidence="8">Ligates lysine onto the cytidine present at position 34 of the AUA codon-specific tRNA(Ile) that contains the anticodon CAU, in an ATP-dependent manner. Cytidine is converted to lysidine, thus changing the amino acid specificity of the tRNA from methionine to isoleucine.</text>
</comment>
<evidence type="ECO:0000256" key="4">
    <source>
        <dbReference type="ARBA" id="ARBA00022694"/>
    </source>
</evidence>
<keyword evidence="4 8" id="KW-0819">tRNA processing</keyword>
<evidence type="ECO:0000313" key="10">
    <source>
        <dbReference type="EMBL" id="PCJ40401.1"/>
    </source>
</evidence>
<keyword evidence="3 8" id="KW-0436">Ligase</keyword>
<organism evidence="10 11">
    <name type="scientific">SAR86 cluster bacterium</name>
    <dbReference type="NCBI Taxonomy" id="2030880"/>
    <lineage>
        <taxon>Bacteria</taxon>
        <taxon>Pseudomonadati</taxon>
        <taxon>Pseudomonadota</taxon>
        <taxon>Gammaproteobacteria</taxon>
        <taxon>SAR86 cluster</taxon>
    </lineage>
</organism>
<name>A0A2A5CA85_9GAMM</name>